<dbReference type="Proteomes" id="UP000236311">
    <property type="component" value="Unassembled WGS sequence"/>
</dbReference>
<feature type="compositionally biased region" description="Acidic residues" evidence="1">
    <location>
        <begin position="114"/>
        <end position="124"/>
    </location>
</feature>
<name>A0A2K4ZKG9_9FIRM</name>
<evidence type="ECO:0000256" key="1">
    <source>
        <dbReference type="SAM" id="MobiDB-lite"/>
    </source>
</evidence>
<feature type="region of interest" description="Disordered" evidence="1">
    <location>
        <begin position="107"/>
        <end position="134"/>
    </location>
</feature>
<organism evidence="2 3">
    <name type="scientific">Acetatifactor muris</name>
    <dbReference type="NCBI Taxonomy" id="879566"/>
    <lineage>
        <taxon>Bacteria</taxon>
        <taxon>Bacillati</taxon>
        <taxon>Bacillota</taxon>
        <taxon>Clostridia</taxon>
        <taxon>Lachnospirales</taxon>
        <taxon>Lachnospiraceae</taxon>
        <taxon>Acetatifactor</taxon>
    </lineage>
</organism>
<proteinExistence type="predicted"/>
<keyword evidence="3" id="KW-1185">Reference proteome</keyword>
<sequence>MPMSAVKDGGYVVTLKGKDYRLLFTLNALDEIQTKFGGYDKLNEIFNQSNPDWVKDTKWLLTMLINEGLLEEDENAQIMEEQRVGRLIHMGNLAEVQRAIYASFAAGTAGDGENTGETEEEREEAGEMKAGQES</sequence>
<evidence type="ECO:0000313" key="2">
    <source>
        <dbReference type="EMBL" id="SOY30971.1"/>
    </source>
</evidence>
<protein>
    <submittedName>
        <fullName evidence="2">Uncharacterized protein</fullName>
    </submittedName>
</protein>
<feature type="compositionally biased region" description="Basic and acidic residues" evidence="1">
    <location>
        <begin position="125"/>
        <end position="134"/>
    </location>
</feature>
<gene>
    <name evidence="2" type="ORF">AMURIS_03705</name>
</gene>
<dbReference type="RefSeq" id="WP_242982527.1">
    <property type="nucleotide sequence ID" value="NZ_JANJZD010000045.1"/>
</dbReference>
<dbReference type="EMBL" id="OFSM01000021">
    <property type="protein sequence ID" value="SOY30971.1"/>
    <property type="molecule type" value="Genomic_DNA"/>
</dbReference>
<evidence type="ECO:0000313" key="3">
    <source>
        <dbReference type="Proteomes" id="UP000236311"/>
    </source>
</evidence>
<dbReference type="AlphaFoldDB" id="A0A2K4ZKG9"/>
<reference evidence="2 3" key="1">
    <citation type="submission" date="2018-01" db="EMBL/GenBank/DDBJ databases">
        <authorList>
            <person name="Gaut B.S."/>
            <person name="Morton B.R."/>
            <person name="Clegg M.T."/>
            <person name="Duvall M.R."/>
        </authorList>
    </citation>
    <scope>NUCLEOTIDE SEQUENCE [LARGE SCALE GENOMIC DNA]</scope>
    <source>
        <strain evidence="2">GP69</strain>
    </source>
</reference>
<accession>A0A2K4ZKG9</accession>